<evidence type="ECO:0000256" key="1">
    <source>
        <dbReference type="SAM" id="MobiDB-lite"/>
    </source>
</evidence>
<dbReference type="AlphaFoldDB" id="A0A7Y9S1J9"/>
<feature type="region of interest" description="Disordered" evidence="1">
    <location>
        <begin position="363"/>
        <end position="382"/>
    </location>
</feature>
<feature type="transmembrane region" description="Helical" evidence="2">
    <location>
        <begin position="292"/>
        <end position="316"/>
    </location>
</feature>
<gene>
    <name evidence="4" type="ORF">BJ980_001710</name>
</gene>
<dbReference type="InterPro" id="IPR052734">
    <property type="entry name" value="Nod_factor_acetyltransferase"/>
</dbReference>
<name>A0A7Y9S1J9_9ACTN</name>
<accession>A0A7Y9S1J9</accession>
<dbReference type="RefSeq" id="WP_179501913.1">
    <property type="nucleotide sequence ID" value="NZ_JACCAA010000001.1"/>
</dbReference>
<dbReference type="Proteomes" id="UP000540656">
    <property type="component" value="Unassembled WGS sequence"/>
</dbReference>
<dbReference type="GO" id="GO:0016747">
    <property type="term" value="F:acyltransferase activity, transferring groups other than amino-acyl groups"/>
    <property type="evidence" value="ECO:0007669"/>
    <property type="project" value="InterPro"/>
</dbReference>
<dbReference type="PANTHER" id="PTHR37312">
    <property type="entry name" value="MEMBRANE-BOUND ACYLTRANSFERASE YKRP-RELATED"/>
    <property type="match status" value="1"/>
</dbReference>
<keyword evidence="2" id="KW-1133">Transmembrane helix</keyword>
<feature type="transmembrane region" description="Helical" evidence="2">
    <location>
        <begin position="225"/>
        <end position="244"/>
    </location>
</feature>
<comment type="caution">
    <text evidence="4">The sequence shown here is derived from an EMBL/GenBank/DDBJ whole genome shotgun (WGS) entry which is preliminary data.</text>
</comment>
<organism evidence="4 5">
    <name type="scientific">Nocardioides daedukensis</name>
    <dbReference type="NCBI Taxonomy" id="634462"/>
    <lineage>
        <taxon>Bacteria</taxon>
        <taxon>Bacillati</taxon>
        <taxon>Actinomycetota</taxon>
        <taxon>Actinomycetes</taxon>
        <taxon>Propionibacteriales</taxon>
        <taxon>Nocardioidaceae</taxon>
        <taxon>Nocardioides</taxon>
    </lineage>
</organism>
<evidence type="ECO:0000313" key="4">
    <source>
        <dbReference type="EMBL" id="NYG58787.1"/>
    </source>
</evidence>
<feature type="transmembrane region" description="Helical" evidence="2">
    <location>
        <begin position="251"/>
        <end position="272"/>
    </location>
</feature>
<keyword evidence="4" id="KW-0808">Transferase</keyword>
<feature type="compositionally biased region" description="Polar residues" evidence="1">
    <location>
        <begin position="364"/>
        <end position="375"/>
    </location>
</feature>
<sequence>MRRDPWLDNAKFTLVTLVVIGHSFAILGASALELQVYDFIYFWHIPAFVLVSGHLSKGFVWDRKHFSSLFTTLVLPFLIFEPVLLAWREHLGEDTEGPLWLEPHWAMWYIVALFAWRLATPVLRLHWLMVPASVAVSLASGFSDVLTLSLPRILGLLPFFVIGLHLRREHLSVLTRARVRPFAAAAMLWIFVVAGSTDQWGRTAFLYHDRSYGALGVPGPEAMEVRLQVLLIGLVGAAAALSLIPSRKLPITAMGSASMVVYLFHGFVVRYAEAAGWLDPWRGHSALSIPLAVGGSVLLALFLSWAPVASRLTWFVDPVGSLRRRRAAEAGAGATPSGGTPSGAALRGDLVLNADVDGIRPSRDLTSVGSTTRDLTSAAGPR</sequence>
<feature type="transmembrane region" description="Helical" evidence="2">
    <location>
        <begin position="179"/>
        <end position="197"/>
    </location>
</feature>
<feature type="transmembrane region" description="Helical" evidence="2">
    <location>
        <begin position="125"/>
        <end position="143"/>
    </location>
</feature>
<feature type="domain" description="Acyltransferase 3" evidence="3">
    <location>
        <begin position="5"/>
        <end position="301"/>
    </location>
</feature>
<evidence type="ECO:0000259" key="3">
    <source>
        <dbReference type="Pfam" id="PF01757"/>
    </source>
</evidence>
<feature type="transmembrane region" description="Helical" evidence="2">
    <location>
        <begin position="149"/>
        <end position="167"/>
    </location>
</feature>
<feature type="transmembrane region" description="Helical" evidence="2">
    <location>
        <begin position="99"/>
        <end position="118"/>
    </location>
</feature>
<evidence type="ECO:0000256" key="2">
    <source>
        <dbReference type="SAM" id="Phobius"/>
    </source>
</evidence>
<keyword evidence="2" id="KW-0812">Transmembrane</keyword>
<feature type="transmembrane region" description="Helical" evidence="2">
    <location>
        <begin position="38"/>
        <end position="56"/>
    </location>
</feature>
<feature type="transmembrane region" description="Helical" evidence="2">
    <location>
        <begin position="68"/>
        <end position="87"/>
    </location>
</feature>
<dbReference type="InterPro" id="IPR002656">
    <property type="entry name" value="Acyl_transf_3_dom"/>
</dbReference>
<keyword evidence="5" id="KW-1185">Reference proteome</keyword>
<protein>
    <submittedName>
        <fullName evidence="4">Fucose 4-O-acetylase-like acetyltransferase</fullName>
    </submittedName>
</protein>
<keyword evidence="2" id="KW-0472">Membrane</keyword>
<dbReference type="EMBL" id="JACCAA010000001">
    <property type="protein sequence ID" value="NYG58787.1"/>
    <property type="molecule type" value="Genomic_DNA"/>
</dbReference>
<feature type="transmembrane region" description="Helical" evidence="2">
    <location>
        <begin position="12"/>
        <end position="32"/>
    </location>
</feature>
<proteinExistence type="predicted"/>
<dbReference type="Pfam" id="PF01757">
    <property type="entry name" value="Acyl_transf_3"/>
    <property type="match status" value="1"/>
</dbReference>
<reference evidence="4 5" key="1">
    <citation type="submission" date="2020-07" db="EMBL/GenBank/DDBJ databases">
        <title>Sequencing the genomes of 1000 actinobacteria strains.</title>
        <authorList>
            <person name="Klenk H.-P."/>
        </authorList>
    </citation>
    <scope>NUCLEOTIDE SEQUENCE [LARGE SCALE GENOMIC DNA]</scope>
    <source>
        <strain evidence="4 5">DSM 23819</strain>
    </source>
</reference>
<dbReference type="PANTHER" id="PTHR37312:SF1">
    <property type="entry name" value="MEMBRANE-BOUND ACYLTRANSFERASE YKRP-RELATED"/>
    <property type="match status" value="1"/>
</dbReference>
<evidence type="ECO:0000313" key="5">
    <source>
        <dbReference type="Proteomes" id="UP000540656"/>
    </source>
</evidence>